<dbReference type="RefSeq" id="XP_013085199.2">
    <property type="nucleotide sequence ID" value="XM_013229745.2"/>
</dbReference>
<dbReference type="EnsemblMetazoa" id="BGLB034870-RA">
    <property type="protein sequence ID" value="BGLB034870-PA"/>
    <property type="gene ID" value="BGLB034870"/>
</dbReference>
<reference evidence="1" key="1">
    <citation type="submission" date="2020-05" db="UniProtKB">
        <authorList>
            <consortium name="EnsemblMetazoa"/>
        </authorList>
    </citation>
    <scope>IDENTIFICATION</scope>
    <source>
        <strain evidence="1">BB02</strain>
    </source>
</reference>
<dbReference type="Proteomes" id="UP000076420">
    <property type="component" value="Unassembled WGS sequence"/>
</dbReference>
<dbReference type="OrthoDB" id="6059369at2759"/>
<name>A0A2C9LTP7_BIOGL</name>
<dbReference type="Gene3D" id="3.40.50.720">
    <property type="entry name" value="NAD(P)-binding Rossmann-like Domain"/>
    <property type="match status" value="1"/>
</dbReference>
<sequence>MENKVLVVGLCIEDLNSCDLIVSQIASGHVFGLDQKVHLIIQGPSIQQVHDLCFDIQDCAYTLVQAITGCASLLDTNLRPDVVMIALSAPCCHGNITRDPPYPSAMDQLVSYINELTQLVTPSQWRQSHIIVTGDMAMIAANLLSQKLNNIVTATQIIAVDGDLAPDSLKQKSNKLSYIDRLCSRIRQWWTGSQSAAVTYLGSYFIDFKRSRPTRSGYFFSMPVEILAPRKFQVRGQSDFKDHYISDICRKSDAAQKIMKQLNMEPANKVKFYPANL</sequence>
<evidence type="ECO:0000313" key="1">
    <source>
        <dbReference type="EnsemblMetazoa" id="BGLB034870-PA"/>
    </source>
</evidence>
<organism evidence="1 2">
    <name type="scientific">Biomphalaria glabrata</name>
    <name type="common">Bloodfluke planorb</name>
    <name type="synonym">Freshwater snail</name>
    <dbReference type="NCBI Taxonomy" id="6526"/>
    <lineage>
        <taxon>Eukaryota</taxon>
        <taxon>Metazoa</taxon>
        <taxon>Spiralia</taxon>
        <taxon>Lophotrochozoa</taxon>
        <taxon>Mollusca</taxon>
        <taxon>Gastropoda</taxon>
        <taxon>Heterobranchia</taxon>
        <taxon>Euthyneura</taxon>
        <taxon>Panpulmonata</taxon>
        <taxon>Hygrophila</taxon>
        <taxon>Lymnaeoidea</taxon>
        <taxon>Planorbidae</taxon>
        <taxon>Biomphalaria</taxon>
    </lineage>
</organism>
<evidence type="ECO:0000313" key="2">
    <source>
        <dbReference type="Proteomes" id="UP000076420"/>
    </source>
</evidence>
<accession>A0A2C9LTP7</accession>
<dbReference type="KEGG" id="bgt:106069962"/>
<protein>
    <submittedName>
        <fullName evidence="1">Uncharacterized protein</fullName>
    </submittedName>
</protein>
<dbReference type="VEuPathDB" id="VectorBase:BGLAX_051193"/>
<dbReference type="AlphaFoldDB" id="A0A2C9LTP7"/>
<proteinExistence type="predicted"/>
<gene>
    <name evidence="1" type="primary">106069962</name>
</gene>
<dbReference type="VEuPathDB" id="VectorBase:BGLB034870"/>